<dbReference type="SUPFAM" id="SSF102405">
    <property type="entry name" value="MCP/YpsA-like"/>
    <property type="match status" value="1"/>
</dbReference>
<dbReference type="EMBL" id="AGWL01000001">
    <property type="protein sequence ID" value="EKU96131.1"/>
    <property type="molecule type" value="Genomic_DNA"/>
</dbReference>
<dbReference type="HOGENOM" id="CLU_029601_2_3_11"/>
<evidence type="ECO:0000313" key="3">
    <source>
        <dbReference type="EMBL" id="EKU96131.1"/>
    </source>
</evidence>
<dbReference type="PATRIC" id="fig|883066.3.peg.222"/>
<comment type="similarity">
    <text evidence="1">Belongs to the DprA/Smf family.</text>
</comment>
<sequence>MCEEDTRAERDAAMAWTRIAEGEDYAAALLTKQMGFALALDFVRNPALASAVPEVIEKGLKRWQPRLSDATFERDRKAAWEGLGFVYRGGPGYPPRLCDGAFESLQSIPPLGLWYRGDLRLLEEKCVAIVGSRDATPYGLALATEMGDAVARAGVTVISGGAFGVDTAAHRGVLGAGGRPVVVFACGADRYYPRGNMDMFRAIERAGGLLVSEAAPGSAPQRHRFLSRNRIISGLAQAVLVVEAPYRSGAISTARHALTQGRPVGVIPNSVRVPQAQGCLRLLREGAVCVRSAEDLLELVGIDARSGTSHDHDDQLELPVTDPLSGDASTIRVRDALPVRKAVSAERISSTAGLPFPDVLRALGKLEIFGIAESKGGGLWRLTPPSQRA</sequence>
<dbReference type="AlphaFoldDB" id="K9EJR3"/>
<dbReference type="GO" id="GO:0009294">
    <property type="term" value="P:DNA-mediated transformation"/>
    <property type="evidence" value="ECO:0007669"/>
    <property type="project" value="InterPro"/>
</dbReference>
<dbReference type="STRING" id="202789.GCA_001457435_00292"/>
<evidence type="ECO:0000313" key="4">
    <source>
        <dbReference type="Proteomes" id="UP000009888"/>
    </source>
</evidence>
<reference evidence="3 4" key="1">
    <citation type="submission" date="2012-09" db="EMBL/GenBank/DDBJ databases">
        <title>The Genome Sequence of Actinobaculum massiliae ACS-171-V-COL2.</title>
        <authorList>
            <consortium name="The Broad Institute Genome Sequencing Platform"/>
            <person name="Earl A."/>
            <person name="Ward D."/>
            <person name="Feldgarden M."/>
            <person name="Gevers D."/>
            <person name="Saerens B."/>
            <person name="Vaneechoutte M."/>
            <person name="Walker B."/>
            <person name="Young S.K."/>
            <person name="Zeng Q."/>
            <person name="Gargeya S."/>
            <person name="Fitzgerald M."/>
            <person name="Haas B."/>
            <person name="Abouelleil A."/>
            <person name="Alvarado L."/>
            <person name="Arachchi H.M."/>
            <person name="Berlin A."/>
            <person name="Chapman S.B."/>
            <person name="Goldberg J."/>
            <person name="Griggs A."/>
            <person name="Gujja S."/>
            <person name="Hansen M."/>
            <person name="Howarth C."/>
            <person name="Imamovic A."/>
            <person name="Larimer J."/>
            <person name="McCowen C."/>
            <person name="Montmayeur A."/>
            <person name="Murphy C."/>
            <person name="Neiman D."/>
            <person name="Pearson M."/>
            <person name="Priest M."/>
            <person name="Roberts A."/>
            <person name="Saif S."/>
            <person name="Shea T."/>
            <person name="Sisk P."/>
            <person name="Sykes S."/>
            <person name="Wortman J."/>
            <person name="Nusbaum C."/>
            <person name="Birren B."/>
        </authorList>
    </citation>
    <scope>NUCLEOTIDE SEQUENCE [LARGE SCALE GENOMIC DNA]</scope>
    <source>
        <strain evidence="4">ACS-171-V-Col2</strain>
    </source>
</reference>
<dbReference type="Pfam" id="PF02481">
    <property type="entry name" value="DNA_processg_A"/>
    <property type="match status" value="1"/>
</dbReference>
<dbReference type="Gene3D" id="3.40.50.450">
    <property type="match status" value="1"/>
</dbReference>
<gene>
    <name evidence="3" type="ORF">HMPREF9233_00219</name>
</gene>
<feature type="domain" description="Smf/DprA SLOG" evidence="2">
    <location>
        <begin position="92"/>
        <end position="300"/>
    </location>
</feature>
<name>K9EJR3_9ACTO</name>
<dbReference type="NCBIfam" id="TIGR00732">
    <property type="entry name" value="dprA"/>
    <property type="match status" value="1"/>
</dbReference>
<proteinExistence type="inferred from homology"/>
<evidence type="ECO:0000259" key="2">
    <source>
        <dbReference type="Pfam" id="PF02481"/>
    </source>
</evidence>
<dbReference type="PANTHER" id="PTHR43022">
    <property type="entry name" value="PROTEIN SMF"/>
    <property type="match status" value="1"/>
</dbReference>
<dbReference type="RefSeq" id="WP_007000437.1">
    <property type="nucleotide sequence ID" value="NZ_JH992955.1"/>
</dbReference>
<evidence type="ECO:0000256" key="1">
    <source>
        <dbReference type="ARBA" id="ARBA00006525"/>
    </source>
</evidence>
<dbReference type="PANTHER" id="PTHR43022:SF1">
    <property type="entry name" value="PROTEIN SMF"/>
    <property type="match status" value="1"/>
</dbReference>
<dbReference type="InterPro" id="IPR057666">
    <property type="entry name" value="DrpA_SLOG"/>
</dbReference>
<dbReference type="eggNOG" id="COG0758">
    <property type="taxonomic scope" value="Bacteria"/>
</dbReference>
<comment type="caution">
    <text evidence="3">The sequence shown here is derived from an EMBL/GenBank/DDBJ whole genome shotgun (WGS) entry which is preliminary data.</text>
</comment>
<dbReference type="Proteomes" id="UP000009888">
    <property type="component" value="Unassembled WGS sequence"/>
</dbReference>
<dbReference type="InterPro" id="IPR003488">
    <property type="entry name" value="DprA"/>
</dbReference>
<keyword evidence="4" id="KW-1185">Reference proteome</keyword>
<protein>
    <submittedName>
        <fullName evidence="3">DNA protecting protein DprA</fullName>
    </submittedName>
</protein>
<organism evidence="3 4">
    <name type="scientific">Actinobaculum massiliense ACS-171-V-Col2</name>
    <dbReference type="NCBI Taxonomy" id="883066"/>
    <lineage>
        <taxon>Bacteria</taxon>
        <taxon>Bacillati</taxon>
        <taxon>Actinomycetota</taxon>
        <taxon>Actinomycetes</taxon>
        <taxon>Actinomycetales</taxon>
        <taxon>Actinomycetaceae</taxon>
        <taxon>Actinobaculum</taxon>
    </lineage>
</organism>
<accession>K9EJR3</accession>